<dbReference type="AlphaFoldDB" id="A0A7U2IAN5"/>
<organism evidence="1 2">
    <name type="scientific">Phaeosphaeria nodorum (strain SN15 / ATCC MYA-4574 / FGSC 10173)</name>
    <name type="common">Glume blotch fungus</name>
    <name type="synonym">Parastagonospora nodorum</name>
    <dbReference type="NCBI Taxonomy" id="321614"/>
    <lineage>
        <taxon>Eukaryota</taxon>
        <taxon>Fungi</taxon>
        <taxon>Dikarya</taxon>
        <taxon>Ascomycota</taxon>
        <taxon>Pezizomycotina</taxon>
        <taxon>Dothideomycetes</taxon>
        <taxon>Pleosporomycetidae</taxon>
        <taxon>Pleosporales</taxon>
        <taxon>Pleosporineae</taxon>
        <taxon>Phaeosphaeriaceae</taxon>
        <taxon>Parastagonospora</taxon>
    </lineage>
</organism>
<accession>A0A7U2IAN5</accession>
<name>A0A7U2IAN5_PHANO</name>
<gene>
    <name evidence="1" type="ORF">JI435_423260</name>
</gene>
<protein>
    <submittedName>
        <fullName evidence="1">Uncharacterized protein</fullName>
    </submittedName>
</protein>
<dbReference type="VEuPathDB" id="FungiDB:JI435_423260"/>
<evidence type="ECO:0000313" key="1">
    <source>
        <dbReference type="EMBL" id="QRD06352.1"/>
    </source>
</evidence>
<proteinExistence type="predicted"/>
<dbReference type="Proteomes" id="UP000663193">
    <property type="component" value="Chromosome 20"/>
</dbReference>
<sequence length="56" mass="6744">MVHNARYKYVREGRVMGFNSKRDMTPREKEILTVRCTPFRQALPFRCRDIGKRRDG</sequence>
<keyword evidence="2" id="KW-1185">Reference proteome</keyword>
<reference evidence="2" key="1">
    <citation type="journal article" date="2021" name="BMC Genomics">
        <title>Chromosome-level genome assembly and manually-curated proteome of model necrotroph Parastagonospora nodorum Sn15 reveals a genome-wide trove of candidate effector homologs, and redundancy of virulence-related functions within an accessory chromosome.</title>
        <authorList>
            <person name="Bertazzoni S."/>
            <person name="Jones D.A.B."/>
            <person name="Phan H.T."/>
            <person name="Tan K.-C."/>
            <person name="Hane J.K."/>
        </authorList>
    </citation>
    <scope>NUCLEOTIDE SEQUENCE [LARGE SCALE GENOMIC DNA]</scope>
    <source>
        <strain evidence="2">SN15 / ATCC MYA-4574 / FGSC 10173)</strain>
    </source>
</reference>
<evidence type="ECO:0000313" key="2">
    <source>
        <dbReference type="Proteomes" id="UP000663193"/>
    </source>
</evidence>
<dbReference type="EMBL" id="CP069042">
    <property type="protein sequence ID" value="QRD06352.1"/>
    <property type="molecule type" value="Genomic_DNA"/>
</dbReference>